<comment type="caution">
    <text evidence="2">The sequence shown here is derived from an EMBL/GenBank/DDBJ whole genome shotgun (WGS) entry which is preliminary data.</text>
</comment>
<evidence type="ECO:0000313" key="3">
    <source>
        <dbReference type="Proteomes" id="UP000654075"/>
    </source>
</evidence>
<reference evidence="2" key="1">
    <citation type="submission" date="2021-02" db="EMBL/GenBank/DDBJ databases">
        <authorList>
            <person name="Dougan E. K."/>
            <person name="Rhodes N."/>
            <person name="Thang M."/>
            <person name="Chan C."/>
        </authorList>
    </citation>
    <scope>NUCLEOTIDE SEQUENCE</scope>
</reference>
<dbReference type="AlphaFoldDB" id="A0A813H426"/>
<feature type="non-terminal residue" evidence="2">
    <location>
        <position position="152"/>
    </location>
</feature>
<feature type="region of interest" description="Disordered" evidence="1">
    <location>
        <begin position="1"/>
        <end position="20"/>
    </location>
</feature>
<accession>A0A813H426</accession>
<dbReference type="EMBL" id="CAJNNV010030398">
    <property type="protein sequence ID" value="CAE8632408.1"/>
    <property type="molecule type" value="Genomic_DNA"/>
</dbReference>
<protein>
    <submittedName>
        <fullName evidence="2">Uncharacterized protein</fullName>
    </submittedName>
</protein>
<keyword evidence="3" id="KW-1185">Reference proteome</keyword>
<feature type="compositionally biased region" description="Basic residues" evidence="1">
    <location>
        <begin position="1"/>
        <end position="11"/>
    </location>
</feature>
<dbReference type="Proteomes" id="UP000654075">
    <property type="component" value="Unassembled WGS sequence"/>
</dbReference>
<proteinExistence type="predicted"/>
<evidence type="ECO:0000256" key="1">
    <source>
        <dbReference type="SAM" id="MobiDB-lite"/>
    </source>
</evidence>
<sequence>MEAVRERRRRRREAEGGAEEAGRKVFHVAPPLFFADGPCPVSKQDLRSCVLRFLCGSPEQSFPIDAACLSASLRRAYMRAGQEKSALAVFRDSAAAEAVRTLHSELRAANCRGALEIEDADDGGVFISSVDSNRLFAALLAPQIAAATLGAT</sequence>
<organism evidence="2 3">
    <name type="scientific">Polarella glacialis</name>
    <name type="common">Dinoflagellate</name>
    <dbReference type="NCBI Taxonomy" id="89957"/>
    <lineage>
        <taxon>Eukaryota</taxon>
        <taxon>Sar</taxon>
        <taxon>Alveolata</taxon>
        <taxon>Dinophyceae</taxon>
        <taxon>Suessiales</taxon>
        <taxon>Suessiaceae</taxon>
        <taxon>Polarella</taxon>
    </lineage>
</organism>
<gene>
    <name evidence="2" type="ORF">PGLA1383_LOCUS48375</name>
</gene>
<name>A0A813H426_POLGL</name>
<evidence type="ECO:0000313" key="2">
    <source>
        <dbReference type="EMBL" id="CAE8632408.1"/>
    </source>
</evidence>